<feature type="region of interest" description="Disordered" evidence="1">
    <location>
        <begin position="1"/>
        <end position="20"/>
    </location>
</feature>
<dbReference type="Proteomes" id="UP000178385">
    <property type="component" value="Unassembled WGS sequence"/>
</dbReference>
<evidence type="ECO:0000313" key="3">
    <source>
        <dbReference type="Proteomes" id="UP000178385"/>
    </source>
</evidence>
<evidence type="ECO:0000313" key="2">
    <source>
        <dbReference type="EMBL" id="OGY48171.1"/>
    </source>
</evidence>
<sequence length="87" mass="10245">MKVNQPEQIGDIFKKPRGKKPPAYQWQELALRIIDELRIPGPKRTAVFKVCKLHPRSIVEKAFNDTKELAPGEPWRYFFKVIENIKK</sequence>
<dbReference type="AlphaFoldDB" id="A0A1G1Y7G6"/>
<gene>
    <name evidence="2" type="ORF">A2840_02310</name>
</gene>
<name>A0A1G1Y7G6_9BACT</name>
<reference evidence="2 3" key="1">
    <citation type="journal article" date="2016" name="Nat. Commun.">
        <title>Thousands of microbial genomes shed light on interconnected biogeochemical processes in an aquifer system.</title>
        <authorList>
            <person name="Anantharaman K."/>
            <person name="Brown C.T."/>
            <person name="Hug L.A."/>
            <person name="Sharon I."/>
            <person name="Castelle C.J."/>
            <person name="Probst A.J."/>
            <person name="Thomas B.C."/>
            <person name="Singh A."/>
            <person name="Wilkins M.J."/>
            <person name="Karaoz U."/>
            <person name="Brodie E.L."/>
            <person name="Williams K.H."/>
            <person name="Hubbard S.S."/>
            <person name="Banfield J.F."/>
        </authorList>
    </citation>
    <scope>NUCLEOTIDE SEQUENCE [LARGE SCALE GENOMIC DNA]</scope>
</reference>
<accession>A0A1G1Y7G6</accession>
<evidence type="ECO:0000256" key="1">
    <source>
        <dbReference type="SAM" id="MobiDB-lite"/>
    </source>
</evidence>
<proteinExistence type="predicted"/>
<comment type="caution">
    <text evidence="2">The sequence shown here is derived from an EMBL/GenBank/DDBJ whole genome shotgun (WGS) entry which is preliminary data.</text>
</comment>
<dbReference type="EMBL" id="MHIG01000003">
    <property type="protein sequence ID" value="OGY48171.1"/>
    <property type="molecule type" value="Genomic_DNA"/>
</dbReference>
<organism evidence="2 3">
    <name type="scientific">Candidatus Buchananbacteria bacterium RIFCSPHIGHO2_01_FULL_47_11b</name>
    <dbReference type="NCBI Taxonomy" id="1797537"/>
    <lineage>
        <taxon>Bacteria</taxon>
        <taxon>Candidatus Buchananiibacteriota</taxon>
    </lineage>
</organism>
<protein>
    <submittedName>
        <fullName evidence="2">Uncharacterized protein</fullName>
    </submittedName>
</protein>